<accession>A0AAD4QAE0</accession>
<feature type="transmembrane region" description="Helical" evidence="5">
    <location>
        <begin position="63"/>
        <end position="80"/>
    </location>
</feature>
<comment type="subcellular location">
    <subcellularLocation>
        <location evidence="1">Membrane</location>
        <topology evidence="1">Multi-pass membrane protein</topology>
    </subcellularLocation>
</comment>
<evidence type="ECO:0000256" key="2">
    <source>
        <dbReference type="ARBA" id="ARBA00022692"/>
    </source>
</evidence>
<name>A0AAD4QAE0_9AGAM</name>
<keyword evidence="2 5" id="KW-0812">Transmembrane</keyword>
<dbReference type="Pfam" id="PF01284">
    <property type="entry name" value="MARVEL"/>
    <property type="match status" value="1"/>
</dbReference>
<proteinExistence type="predicted"/>
<dbReference type="GO" id="GO:0016020">
    <property type="term" value="C:membrane"/>
    <property type="evidence" value="ECO:0007669"/>
    <property type="project" value="UniProtKB-SubCell"/>
</dbReference>
<evidence type="ECO:0000256" key="3">
    <source>
        <dbReference type="ARBA" id="ARBA00022989"/>
    </source>
</evidence>
<sequence>VIVVLNIVVLALSARVNHFQDYFYIADVFPLALSAVTFGIAVLAFLLDVCLHNSPTARPSFEIAVLLILSIFWLACNVFSTSRWRHIPLNCSTIPTDYPDVRSWCQDLQALKAFVWVNWVVLLIAALVALRFSVMQHQKGQKHIWHTPLSRFKPRGTHERSSTIGSKVEDFLRFSR</sequence>
<dbReference type="AlphaFoldDB" id="A0AAD4QAE0"/>
<protein>
    <recommendedName>
        <fullName evidence="6">MARVEL domain-containing protein</fullName>
    </recommendedName>
</protein>
<evidence type="ECO:0000313" key="7">
    <source>
        <dbReference type="EMBL" id="KAH8996224.1"/>
    </source>
</evidence>
<feature type="non-terminal residue" evidence="7">
    <location>
        <position position="1"/>
    </location>
</feature>
<evidence type="ECO:0000256" key="1">
    <source>
        <dbReference type="ARBA" id="ARBA00004141"/>
    </source>
</evidence>
<dbReference type="InterPro" id="IPR008253">
    <property type="entry name" value="Marvel"/>
</dbReference>
<evidence type="ECO:0000259" key="6">
    <source>
        <dbReference type="Pfam" id="PF01284"/>
    </source>
</evidence>
<reference evidence="7" key="1">
    <citation type="submission" date="2022-01" db="EMBL/GenBank/DDBJ databases">
        <title>Comparative genomics reveals a dynamic genome evolution in the ectomycorrhizal milk-cap (Lactarius) mushrooms.</title>
        <authorList>
            <consortium name="DOE Joint Genome Institute"/>
            <person name="Lebreton A."/>
            <person name="Tang N."/>
            <person name="Kuo A."/>
            <person name="LaButti K."/>
            <person name="Drula E."/>
            <person name="Barry K."/>
            <person name="Clum A."/>
            <person name="Lipzen A."/>
            <person name="Mousain D."/>
            <person name="Ng V."/>
            <person name="Wang R."/>
            <person name="Wang X."/>
            <person name="Dai Y."/>
            <person name="Henrissat B."/>
            <person name="Grigoriev I.V."/>
            <person name="Guerin-Laguette A."/>
            <person name="Yu F."/>
            <person name="Martin F.M."/>
        </authorList>
    </citation>
    <scope>NUCLEOTIDE SEQUENCE</scope>
    <source>
        <strain evidence="7">QP</strain>
    </source>
</reference>
<evidence type="ECO:0000256" key="5">
    <source>
        <dbReference type="SAM" id="Phobius"/>
    </source>
</evidence>
<dbReference type="Proteomes" id="UP001201163">
    <property type="component" value="Unassembled WGS sequence"/>
</dbReference>
<keyword evidence="3 5" id="KW-1133">Transmembrane helix</keyword>
<gene>
    <name evidence="7" type="ORF">EDB92DRAFT_1793847</name>
</gene>
<evidence type="ECO:0000256" key="4">
    <source>
        <dbReference type="ARBA" id="ARBA00023136"/>
    </source>
</evidence>
<keyword evidence="8" id="KW-1185">Reference proteome</keyword>
<feature type="transmembrane region" description="Helical" evidence="5">
    <location>
        <begin position="113"/>
        <end position="134"/>
    </location>
</feature>
<feature type="transmembrane region" description="Helical" evidence="5">
    <location>
        <begin position="28"/>
        <end position="51"/>
    </location>
</feature>
<organism evidence="7 8">
    <name type="scientific">Lactarius akahatsu</name>
    <dbReference type="NCBI Taxonomy" id="416441"/>
    <lineage>
        <taxon>Eukaryota</taxon>
        <taxon>Fungi</taxon>
        <taxon>Dikarya</taxon>
        <taxon>Basidiomycota</taxon>
        <taxon>Agaricomycotina</taxon>
        <taxon>Agaricomycetes</taxon>
        <taxon>Russulales</taxon>
        <taxon>Russulaceae</taxon>
        <taxon>Lactarius</taxon>
    </lineage>
</organism>
<keyword evidence="4 5" id="KW-0472">Membrane</keyword>
<dbReference type="EMBL" id="JAKELL010000009">
    <property type="protein sequence ID" value="KAH8996224.1"/>
    <property type="molecule type" value="Genomic_DNA"/>
</dbReference>
<feature type="domain" description="MARVEL" evidence="6">
    <location>
        <begin position="3"/>
        <end position="127"/>
    </location>
</feature>
<evidence type="ECO:0000313" key="8">
    <source>
        <dbReference type="Proteomes" id="UP001201163"/>
    </source>
</evidence>
<comment type="caution">
    <text evidence="7">The sequence shown here is derived from an EMBL/GenBank/DDBJ whole genome shotgun (WGS) entry which is preliminary data.</text>
</comment>